<accession>A0A5Q3Q7S7</accession>
<evidence type="ECO:0000313" key="9">
    <source>
        <dbReference type="Proteomes" id="UP000371041"/>
    </source>
</evidence>
<evidence type="ECO:0000313" key="8">
    <source>
        <dbReference type="EMBL" id="QGK69234.1"/>
    </source>
</evidence>
<dbReference type="InterPro" id="IPR035681">
    <property type="entry name" value="ComA-like_MBL"/>
</dbReference>
<dbReference type="CDD" id="cd07731">
    <property type="entry name" value="ComA-like_MBL-fold"/>
    <property type="match status" value="1"/>
</dbReference>
<keyword evidence="2" id="KW-1003">Cell membrane</keyword>
<dbReference type="NCBIfam" id="TIGR00360">
    <property type="entry name" value="ComEC_N-term"/>
    <property type="match status" value="1"/>
</dbReference>
<feature type="domain" description="Metallo-beta-lactamase" evidence="7">
    <location>
        <begin position="545"/>
        <end position="742"/>
    </location>
</feature>
<feature type="transmembrane region" description="Helical" evidence="6">
    <location>
        <begin position="45"/>
        <end position="62"/>
    </location>
</feature>
<keyword evidence="3 6" id="KW-0812">Transmembrane</keyword>
<evidence type="ECO:0000256" key="5">
    <source>
        <dbReference type="ARBA" id="ARBA00023136"/>
    </source>
</evidence>
<dbReference type="InterPro" id="IPR001279">
    <property type="entry name" value="Metallo-B-lactamas"/>
</dbReference>
<dbReference type="SMART" id="SM00849">
    <property type="entry name" value="Lactamase_B"/>
    <property type="match status" value="1"/>
</dbReference>
<keyword evidence="8" id="KW-0378">Hydrolase</keyword>
<dbReference type="Gene3D" id="3.60.15.10">
    <property type="entry name" value="Ribonuclease Z/Hydroxyacylglutathione hydrolase-like"/>
    <property type="match status" value="1"/>
</dbReference>
<feature type="transmembrane region" description="Helical" evidence="6">
    <location>
        <begin position="483"/>
        <end position="501"/>
    </location>
</feature>
<keyword evidence="5 6" id="KW-0472">Membrane</keyword>
<feature type="transmembrane region" description="Helical" evidence="6">
    <location>
        <begin position="259"/>
        <end position="281"/>
    </location>
</feature>
<evidence type="ECO:0000256" key="6">
    <source>
        <dbReference type="SAM" id="Phobius"/>
    </source>
</evidence>
<sequence length="792" mass="80532">MTPVSTASWVSGPGRERILDLRLAPAAVAVWATTVVGVHSGSGPLAVVASVAALAAAIVAVTGPKRWRIIGTTVFALVAVAAAGLGIRAHYVEQHPLHEVAQRGGAATVHVELSDRPRQLSGPSYGGRRPGQTALVRADLLSLSSGARDVRLGGEVLLLVPTEHWGELIIGNRATTTAKVLPSRSGDTVVAVLRASGAPRELGEPTAVPRAAENLRAGLRQASVAVLGERAAGLLPGLVVGDTSLIPARVVEEFRTAGLAHLTAVSGANLAIVSGAVLLLLRGIGAGPVLAAFGAGVALAGFVVLAGPEPSVQRAAAMGAIALYALAAGRPRAALPALSAAVIGLLLWEPELATSAGFALSVAATAGLVVLAPQWAAALHRRGVPIGLAEALAVPTAAHLVTAPIVAAISGEVSAVAIIANLLVGPVVAPATVFGVMATVVAPVWEGGAQFLIVLAMPELQWLLGVASTAASVPGASWEWPSGVGGGLALAGLVFVAAVMLRWPRFRWTVVALVLVAVVVMLPVRTIAPGWPPAEWSVVACDVGQGDGLVLATGTPGEAVVVDTGPAPEPMRDCLHRLGVKSVPLVVLTHLHADHVGGLSGVFEHAAVAAVGVGPLREPRWAMTEVDREVAATGAHVLDLTAGHRMRWNALTLDVIGPVGAAARSAGEEEANDSSLVLMATTPAGRILLTGDVELPAQSSLLSSTVDLRADVLKVPHHGSRYTSPDFLEAVGARIGLVSVGDDNSYGHPSPIVTGALTRSGSRVLRTDQEGDIAILPGPRHVSRGDPIRAED</sequence>
<feature type="transmembrane region" description="Helical" evidence="6">
    <location>
        <begin position="388"/>
        <end position="409"/>
    </location>
</feature>
<feature type="transmembrane region" description="Helical" evidence="6">
    <location>
        <begin position="333"/>
        <end position="350"/>
    </location>
</feature>
<feature type="transmembrane region" description="Helical" evidence="6">
    <location>
        <begin position="356"/>
        <end position="376"/>
    </location>
</feature>
<evidence type="ECO:0000256" key="3">
    <source>
        <dbReference type="ARBA" id="ARBA00022692"/>
    </source>
</evidence>
<keyword evidence="9" id="KW-1185">Reference proteome</keyword>
<dbReference type="InterPro" id="IPR036866">
    <property type="entry name" value="RibonucZ/Hydroxyglut_hydro"/>
</dbReference>
<dbReference type="Proteomes" id="UP000371041">
    <property type="component" value="Chromosome"/>
</dbReference>
<dbReference type="GO" id="GO:0005886">
    <property type="term" value="C:plasma membrane"/>
    <property type="evidence" value="ECO:0007669"/>
    <property type="project" value="UniProtKB-SubCell"/>
</dbReference>
<feature type="transmembrane region" description="Helical" evidence="6">
    <location>
        <begin position="508"/>
        <end position="528"/>
    </location>
</feature>
<reference evidence="9" key="1">
    <citation type="submission" date="2019-11" db="EMBL/GenBank/DDBJ databases">
        <title>The complete genome sequence of Saccharopolyspora sp. E2A.</title>
        <authorList>
            <person name="Zhang G."/>
        </authorList>
    </citation>
    <scope>NUCLEOTIDE SEQUENCE [LARGE SCALE GENOMIC DNA]</scope>
    <source>
        <strain evidence="9">E2A</strain>
    </source>
</reference>
<keyword evidence="4 6" id="KW-1133">Transmembrane helix</keyword>
<protein>
    <submittedName>
        <fullName evidence="8">MBL fold metallo-hydrolase</fullName>
    </submittedName>
</protein>
<dbReference type="InterPro" id="IPR052159">
    <property type="entry name" value="Competence_DNA_uptake"/>
</dbReference>
<dbReference type="Pfam" id="PF00753">
    <property type="entry name" value="Lactamase_B"/>
    <property type="match status" value="1"/>
</dbReference>
<dbReference type="RefSeq" id="WP_154075834.1">
    <property type="nucleotide sequence ID" value="NZ_CP045929.1"/>
</dbReference>
<name>A0A5Q3Q7S7_9PSEU</name>
<feature type="transmembrane region" description="Helical" evidence="6">
    <location>
        <begin position="288"/>
        <end position="306"/>
    </location>
</feature>
<dbReference type="SUPFAM" id="SSF56281">
    <property type="entry name" value="Metallo-hydrolase/oxidoreductase"/>
    <property type="match status" value="1"/>
</dbReference>
<dbReference type="EMBL" id="CP045929">
    <property type="protein sequence ID" value="QGK69234.1"/>
    <property type="molecule type" value="Genomic_DNA"/>
</dbReference>
<dbReference type="KEGG" id="sace:GIY23_06525"/>
<feature type="transmembrane region" description="Helical" evidence="6">
    <location>
        <begin position="69"/>
        <end position="87"/>
    </location>
</feature>
<dbReference type="PANTHER" id="PTHR30619:SF1">
    <property type="entry name" value="RECOMBINATION PROTEIN 2"/>
    <property type="match status" value="1"/>
</dbReference>
<dbReference type="PANTHER" id="PTHR30619">
    <property type="entry name" value="DNA INTERNALIZATION/COMPETENCE PROTEIN COMEC/REC2"/>
    <property type="match status" value="1"/>
</dbReference>
<evidence type="ECO:0000256" key="1">
    <source>
        <dbReference type="ARBA" id="ARBA00004651"/>
    </source>
</evidence>
<comment type="subcellular location">
    <subcellularLocation>
        <location evidence="1">Cell membrane</location>
        <topology evidence="1">Multi-pass membrane protein</topology>
    </subcellularLocation>
</comment>
<organism evidence="8 9">
    <name type="scientific">Allosaccharopolyspora coralli</name>
    <dbReference type="NCBI Taxonomy" id="2665642"/>
    <lineage>
        <taxon>Bacteria</taxon>
        <taxon>Bacillati</taxon>
        <taxon>Actinomycetota</taxon>
        <taxon>Actinomycetes</taxon>
        <taxon>Pseudonocardiales</taxon>
        <taxon>Pseudonocardiaceae</taxon>
        <taxon>Allosaccharopolyspora</taxon>
    </lineage>
</organism>
<evidence type="ECO:0000256" key="4">
    <source>
        <dbReference type="ARBA" id="ARBA00022989"/>
    </source>
</evidence>
<evidence type="ECO:0000256" key="2">
    <source>
        <dbReference type="ARBA" id="ARBA00022475"/>
    </source>
</evidence>
<evidence type="ECO:0000259" key="7">
    <source>
        <dbReference type="SMART" id="SM00849"/>
    </source>
</evidence>
<feature type="transmembrane region" description="Helical" evidence="6">
    <location>
        <begin position="415"/>
        <end position="444"/>
    </location>
</feature>
<dbReference type="AlphaFoldDB" id="A0A5Q3Q7S7"/>
<feature type="transmembrane region" description="Helical" evidence="6">
    <location>
        <begin position="451"/>
        <end position="471"/>
    </location>
</feature>
<dbReference type="InterPro" id="IPR004477">
    <property type="entry name" value="ComEC_N"/>
</dbReference>
<dbReference type="GO" id="GO:0016787">
    <property type="term" value="F:hydrolase activity"/>
    <property type="evidence" value="ECO:0007669"/>
    <property type="project" value="UniProtKB-KW"/>
</dbReference>
<dbReference type="Pfam" id="PF03772">
    <property type="entry name" value="Competence"/>
    <property type="match status" value="1"/>
</dbReference>
<proteinExistence type="predicted"/>
<gene>
    <name evidence="8" type="ORF">GIY23_06525</name>
</gene>